<dbReference type="EC" id="2.7.13.3" evidence="2"/>
<dbReference type="InterPro" id="IPR011110">
    <property type="entry name" value="Reg_prop"/>
</dbReference>
<dbReference type="SUPFAM" id="SSF46689">
    <property type="entry name" value="Homeodomain-like"/>
    <property type="match status" value="1"/>
</dbReference>
<evidence type="ECO:0000256" key="7">
    <source>
        <dbReference type="ARBA" id="ARBA00023125"/>
    </source>
</evidence>
<evidence type="ECO:0000256" key="8">
    <source>
        <dbReference type="ARBA" id="ARBA00023163"/>
    </source>
</evidence>
<reference evidence="13 14" key="1">
    <citation type="submission" date="2017-02" db="EMBL/GenBank/DDBJ databases">
        <authorList>
            <person name="Peterson S.W."/>
        </authorList>
    </citation>
    <scope>NUCLEOTIDE SEQUENCE [LARGE SCALE GENOMIC DNA]</scope>
    <source>
        <strain evidence="13 14">DSM 22899</strain>
    </source>
</reference>
<dbReference type="Pfam" id="PF00512">
    <property type="entry name" value="HisKA"/>
    <property type="match status" value="1"/>
</dbReference>
<dbReference type="Pfam" id="PF12833">
    <property type="entry name" value="HTH_18"/>
    <property type="match status" value="1"/>
</dbReference>
<dbReference type="PROSITE" id="PS50109">
    <property type="entry name" value="HIS_KIN"/>
    <property type="match status" value="1"/>
</dbReference>
<sequence length="1348" mass="151018">MVAVRYAWIGIQLVALNFSASDVRGQTGKLFTVGSELSSSMVIDIHQDRSGYIWIATEDGLNKFDGTNFTIYKQNPQEANSMLNNIVRVISEDAYGKMYIGYINGLQYHDPATKEFHTIPFILQGGITIDAHVMTICQRKNGQLLVGTSGYGLFEVLFDQGRWYCSQVAVGIPSDMIIKIVEDTKERLWVSTEDQGLFLLEGNTSKNYFASKEVQNNVISSIVEDEHGGLWVGSLNNGLFKYDASADTFCRTPSCDDADLPISDLIVSAANTIYVATDGRGVKYVDPAVGELVDLDLPIATFNHAKSKMKSILEDRDGNIWMGLYQKGVFMMPAHKHRFGYIGYKSINKNLIGSNSVMAIWEDRRGELWVGSDNDGLYRVGPGLTSSKHYANEGQAPGTIMAIFEDSKGHLWVGSYLEGLARFDRESGRFSYPVILKDKKNANVQRVFRIAEDAYQRLWLATMGSGLFRLDLHSYEVKRYATEEKTKFKPQSNCIPNDWINCVSVSRDNKLYFGTYDGLGCLDLETESFVSVFGRNRLFGDVVIYALYDDDQGNLWLGTSKGLKRLKIPSLEVSEFGVEDGLPSNIVWSVEGDRHGDIWLSTNRGISKLDVRRKQFLNFHAGDGLQGDEFMRGVSLKSSDGKLFFGGLHGISYFNPDEIHIQRKVLAVQVVDLYIHGKAVRKGMKSGRFNIIDTAINQASAFHLAHHDNSFTIEFSTMDFSDSERVVFQYSMNGNAWISLPPSSNRITFDNLMSGTHRLLVRATAANASSDIKAVTLVIHPVWYLSASAKACYIVLALLLGYGILTAVKSRRRIRHQMRAHRRKEEINEAKLQLFVNIAHEIRTPLTLIASPLKRLKHMDSHPEGGYLYRIMDRNVRRMLDLVNQMLDVQKIEKGLMTLKCTQIDMVRYTQEVCALFEEEFSAKAIHFSIKLPDQACFARIDPRNFDKVLVNVLSNACRFTPSGGWIAVELCRTGHDRSGELLTLSVADSGPQINEQDIDRIFDCFYQSDTHRDHNNSGTGIGLYLAKQLIALHGGTIRAENLKEGGCRFVITMPLAKSGEVLNDGLAQVSRKLTEPYIAPVAPAPPRLKNGKPKRVLVVDDDSDIVAYLTKSLSHAFAVSAYSDGLSAYKHILSEPPDLVISDVMMPELDGFSLCEKIRNNPNISHIPIILLTAKAQEADNLDGLERGADAYMTKPFNTELLLKAITSIIKNRELIRKSEREQRFQEEYIPALSIKSADEKLLEKIHQLIEHNLNNPLLSVEMISAEIGISRVHLHRKLKQLTNMTTRDLVRNIRLKQAARLIEKKGLSVSEVAYAVGYSDLSNFSLSFKQMYGVSPTAYAAQKTGK</sequence>
<feature type="domain" description="Histidine kinase" evidence="11">
    <location>
        <begin position="837"/>
        <end position="1058"/>
    </location>
</feature>
<comment type="catalytic activity">
    <reaction evidence="1">
        <text>ATP + protein L-histidine = ADP + protein N-phospho-L-histidine.</text>
        <dbReference type="EC" id="2.7.13.3"/>
    </reaction>
</comment>
<dbReference type="PANTHER" id="PTHR43547">
    <property type="entry name" value="TWO-COMPONENT HISTIDINE KINASE"/>
    <property type="match status" value="1"/>
</dbReference>
<dbReference type="FunFam" id="3.30.565.10:FF:000006">
    <property type="entry name" value="Sensor histidine kinase WalK"/>
    <property type="match status" value="1"/>
</dbReference>
<dbReference type="SUPFAM" id="SSF47384">
    <property type="entry name" value="Homodimeric domain of signal transducing histidine kinase"/>
    <property type="match status" value="1"/>
</dbReference>
<evidence type="ECO:0000313" key="13">
    <source>
        <dbReference type="EMBL" id="SKB44870.1"/>
    </source>
</evidence>
<dbReference type="SMART" id="SM00342">
    <property type="entry name" value="HTH_ARAC"/>
    <property type="match status" value="1"/>
</dbReference>
<dbReference type="InterPro" id="IPR013783">
    <property type="entry name" value="Ig-like_fold"/>
</dbReference>
<dbReference type="STRING" id="623280.SAMN05660226_01377"/>
<dbReference type="GO" id="GO:0003700">
    <property type="term" value="F:DNA-binding transcription factor activity"/>
    <property type="evidence" value="ECO:0007669"/>
    <property type="project" value="InterPro"/>
</dbReference>
<keyword evidence="4" id="KW-0808">Transferase</keyword>
<evidence type="ECO:0000256" key="3">
    <source>
        <dbReference type="ARBA" id="ARBA00022553"/>
    </source>
</evidence>
<evidence type="ECO:0000259" key="11">
    <source>
        <dbReference type="PROSITE" id="PS50109"/>
    </source>
</evidence>
<dbReference type="SMART" id="SM00448">
    <property type="entry name" value="REC"/>
    <property type="match status" value="1"/>
</dbReference>
<dbReference type="PROSITE" id="PS01124">
    <property type="entry name" value="HTH_ARAC_FAMILY_2"/>
    <property type="match status" value="1"/>
</dbReference>
<dbReference type="PROSITE" id="PS50110">
    <property type="entry name" value="RESPONSE_REGULATORY"/>
    <property type="match status" value="1"/>
</dbReference>
<dbReference type="Gene3D" id="3.30.565.10">
    <property type="entry name" value="Histidine kinase-like ATPase, C-terminal domain"/>
    <property type="match status" value="1"/>
</dbReference>
<dbReference type="InterPro" id="IPR003594">
    <property type="entry name" value="HATPase_dom"/>
</dbReference>
<gene>
    <name evidence="13" type="ORF">SAMN05660226_01377</name>
</gene>
<organism evidence="13 14">
    <name type="scientific">Parapedobacter luteus</name>
    <dbReference type="NCBI Taxonomy" id="623280"/>
    <lineage>
        <taxon>Bacteria</taxon>
        <taxon>Pseudomonadati</taxon>
        <taxon>Bacteroidota</taxon>
        <taxon>Sphingobacteriia</taxon>
        <taxon>Sphingobacteriales</taxon>
        <taxon>Sphingobacteriaceae</taxon>
        <taxon>Parapedobacter</taxon>
    </lineage>
</organism>
<keyword evidence="8" id="KW-0804">Transcription</keyword>
<proteinExistence type="predicted"/>
<dbReference type="InterPro" id="IPR011006">
    <property type="entry name" value="CheY-like_superfamily"/>
</dbReference>
<keyword evidence="3 9" id="KW-0597">Phosphoprotein</keyword>
<dbReference type="InterPro" id="IPR003661">
    <property type="entry name" value="HisK_dim/P_dom"/>
</dbReference>
<dbReference type="Pfam" id="PF07494">
    <property type="entry name" value="Reg_prop"/>
    <property type="match status" value="5"/>
</dbReference>
<evidence type="ECO:0000256" key="4">
    <source>
        <dbReference type="ARBA" id="ARBA00022679"/>
    </source>
</evidence>
<evidence type="ECO:0000259" key="10">
    <source>
        <dbReference type="PROSITE" id="PS01124"/>
    </source>
</evidence>
<accession>A0A1T5BCZ7</accession>
<feature type="modified residue" description="4-aspartylphosphate" evidence="9">
    <location>
        <position position="1144"/>
    </location>
</feature>
<feature type="domain" description="Response regulatory" evidence="12">
    <location>
        <begin position="1096"/>
        <end position="1211"/>
    </location>
</feature>
<feature type="domain" description="HTH araC/xylS-type" evidence="10">
    <location>
        <begin position="1245"/>
        <end position="1344"/>
    </location>
</feature>
<dbReference type="Gene3D" id="3.40.50.2300">
    <property type="match status" value="1"/>
</dbReference>
<dbReference type="GO" id="GO:0043565">
    <property type="term" value="F:sequence-specific DNA binding"/>
    <property type="evidence" value="ECO:0007669"/>
    <property type="project" value="InterPro"/>
</dbReference>
<evidence type="ECO:0000256" key="5">
    <source>
        <dbReference type="ARBA" id="ARBA00022777"/>
    </source>
</evidence>
<evidence type="ECO:0000256" key="2">
    <source>
        <dbReference type="ARBA" id="ARBA00012438"/>
    </source>
</evidence>
<evidence type="ECO:0000259" key="12">
    <source>
        <dbReference type="PROSITE" id="PS50110"/>
    </source>
</evidence>
<dbReference type="Proteomes" id="UP000190541">
    <property type="component" value="Unassembled WGS sequence"/>
</dbReference>
<dbReference type="Gene3D" id="2.60.40.10">
    <property type="entry name" value="Immunoglobulins"/>
    <property type="match status" value="1"/>
</dbReference>
<dbReference type="PANTHER" id="PTHR43547:SF2">
    <property type="entry name" value="HYBRID SIGNAL TRANSDUCTION HISTIDINE KINASE C"/>
    <property type="match status" value="1"/>
</dbReference>
<dbReference type="PROSITE" id="PS00041">
    <property type="entry name" value="HTH_ARAC_FAMILY_1"/>
    <property type="match status" value="1"/>
</dbReference>
<keyword evidence="6" id="KW-0805">Transcription regulation</keyword>
<dbReference type="GO" id="GO:0000155">
    <property type="term" value="F:phosphorelay sensor kinase activity"/>
    <property type="evidence" value="ECO:0007669"/>
    <property type="project" value="InterPro"/>
</dbReference>
<dbReference type="InterPro" id="IPR004358">
    <property type="entry name" value="Sig_transdc_His_kin-like_C"/>
</dbReference>
<dbReference type="EMBL" id="FUYS01000003">
    <property type="protein sequence ID" value="SKB44870.1"/>
    <property type="molecule type" value="Genomic_DNA"/>
</dbReference>
<dbReference type="InterPro" id="IPR018062">
    <property type="entry name" value="HTH_AraC-typ_CS"/>
</dbReference>
<dbReference type="InterPro" id="IPR018060">
    <property type="entry name" value="HTH_AraC"/>
</dbReference>
<dbReference type="InterPro" id="IPR036097">
    <property type="entry name" value="HisK_dim/P_sf"/>
</dbReference>
<evidence type="ECO:0000256" key="6">
    <source>
        <dbReference type="ARBA" id="ARBA00023015"/>
    </source>
</evidence>
<dbReference type="InterPro" id="IPR005467">
    <property type="entry name" value="His_kinase_dom"/>
</dbReference>
<dbReference type="Gene3D" id="1.10.287.130">
    <property type="match status" value="1"/>
</dbReference>
<dbReference type="Gene3D" id="2.130.10.10">
    <property type="entry name" value="YVTN repeat-like/Quinoprotein amine dehydrogenase"/>
    <property type="match status" value="3"/>
</dbReference>
<dbReference type="FunFam" id="1.10.287.130:FF:000045">
    <property type="entry name" value="Two-component system sensor histidine kinase/response regulator"/>
    <property type="match status" value="1"/>
</dbReference>
<protein>
    <recommendedName>
        <fullName evidence="2">histidine kinase</fullName>
        <ecNumber evidence="2">2.7.13.3</ecNumber>
    </recommendedName>
</protein>
<keyword evidence="5 13" id="KW-0418">Kinase</keyword>
<keyword evidence="14" id="KW-1185">Reference proteome</keyword>
<evidence type="ECO:0000313" key="14">
    <source>
        <dbReference type="Proteomes" id="UP000190541"/>
    </source>
</evidence>
<dbReference type="Pfam" id="PF00072">
    <property type="entry name" value="Response_reg"/>
    <property type="match status" value="1"/>
</dbReference>
<dbReference type="SUPFAM" id="SSF52172">
    <property type="entry name" value="CheY-like"/>
    <property type="match status" value="1"/>
</dbReference>
<dbReference type="SMART" id="SM00387">
    <property type="entry name" value="HATPase_c"/>
    <property type="match status" value="1"/>
</dbReference>
<keyword evidence="7" id="KW-0238">DNA-binding</keyword>
<dbReference type="InterPro" id="IPR036890">
    <property type="entry name" value="HATPase_C_sf"/>
</dbReference>
<dbReference type="Pfam" id="PF02518">
    <property type="entry name" value="HATPase_c"/>
    <property type="match status" value="1"/>
</dbReference>
<evidence type="ECO:0000256" key="9">
    <source>
        <dbReference type="PROSITE-ProRule" id="PRU00169"/>
    </source>
</evidence>
<dbReference type="InterPro" id="IPR015943">
    <property type="entry name" value="WD40/YVTN_repeat-like_dom_sf"/>
</dbReference>
<dbReference type="SUPFAM" id="SSF55874">
    <property type="entry name" value="ATPase domain of HSP90 chaperone/DNA topoisomerase II/histidine kinase"/>
    <property type="match status" value="1"/>
</dbReference>
<dbReference type="SMART" id="SM00388">
    <property type="entry name" value="HisKA"/>
    <property type="match status" value="1"/>
</dbReference>
<dbReference type="SUPFAM" id="SSF63829">
    <property type="entry name" value="Calcium-dependent phosphotriesterase"/>
    <property type="match status" value="3"/>
</dbReference>
<dbReference type="CDD" id="cd17574">
    <property type="entry name" value="REC_OmpR"/>
    <property type="match status" value="1"/>
</dbReference>
<dbReference type="PRINTS" id="PR00344">
    <property type="entry name" value="BCTRLSENSOR"/>
</dbReference>
<dbReference type="Gene3D" id="1.10.10.60">
    <property type="entry name" value="Homeodomain-like"/>
    <property type="match status" value="1"/>
</dbReference>
<name>A0A1T5BCZ7_9SPHI</name>
<dbReference type="InterPro" id="IPR009057">
    <property type="entry name" value="Homeodomain-like_sf"/>
</dbReference>
<evidence type="ECO:0000256" key="1">
    <source>
        <dbReference type="ARBA" id="ARBA00000085"/>
    </source>
</evidence>
<dbReference type="CDD" id="cd00082">
    <property type="entry name" value="HisKA"/>
    <property type="match status" value="1"/>
</dbReference>
<dbReference type="InterPro" id="IPR001789">
    <property type="entry name" value="Sig_transdc_resp-reg_receiver"/>
</dbReference>